<evidence type="ECO:0000256" key="6">
    <source>
        <dbReference type="ARBA" id="ARBA00022725"/>
    </source>
</evidence>
<dbReference type="GO" id="GO:0005886">
    <property type="term" value="C:plasma membrane"/>
    <property type="evidence" value="ECO:0007669"/>
    <property type="project" value="UniProtKB-SubCell"/>
</dbReference>
<keyword evidence="9" id="KW-1015">Disulfide bond</keyword>
<keyword evidence="4" id="KW-0716">Sensory transduction</keyword>
<evidence type="ECO:0000256" key="4">
    <source>
        <dbReference type="ARBA" id="ARBA00022606"/>
    </source>
</evidence>
<evidence type="ECO:0000256" key="10">
    <source>
        <dbReference type="ARBA" id="ARBA00023170"/>
    </source>
</evidence>
<keyword evidence="10" id="KW-0675">Receptor</keyword>
<keyword evidence="11" id="KW-0325">Glycoprotein</keyword>
<keyword evidence="6" id="KW-0552">Olfaction</keyword>
<keyword evidence="8 13" id="KW-0472">Membrane</keyword>
<organism evidence="14 15">
    <name type="scientific">Papilio machaon</name>
    <name type="common">Old World swallowtail butterfly</name>
    <dbReference type="NCBI Taxonomy" id="76193"/>
    <lineage>
        <taxon>Eukaryota</taxon>
        <taxon>Metazoa</taxon>
        <taxon>Ecdysozoa</taxon>
        <taxon>Arthropoda</taxon>
        <taxon>Hexapoda</taxon>
        <taxon>Insecta</taxon>
        <taxon>Pterygota</taxon>
        <taxon>Neoptera</taxon>
        <taxon>Endopterygota</taxon>
        <taxon>Lepidoptera</taxon>
        <taxon>Glossata</taxon>
        <taxon>Ditrysia</taxon>
        <taxon>Papilionoidea</taxon>
        <taxon>Papilionidae</taxon>
        <taxon>Papilioninae</taxon>
        <taxon>Papilio</taxon>
    </lineage>
</organism>
<keyword evidence="5 13" id="KW-0812">Transmembrane</keyword>
<keyword evidence="7 13" id="KW-1133">Transmembrane helix</keyword>
<dbReference type="EMBL" id="KQ461108">
    <property type="protein sequence ID" value="KPJ08985.1"/>
    <property type="molecule type" value="Genomic_DNA"/>
</dbReference>
<evidence type="ECO:0000256" key="5">
    <source>
        <dbReference type="ARBA" id="ARBA00022692"/>
    </source>
</evidence>
<comment type="subcellular location">
    <subcellularLocation>
        <location evidence="1">Cell membrane</location>
    </subcellularLocation>
</comment>
<evidence type="ECO:0000256" key="12">
    <source>
        <dbReference type="ARBA" id="ARBA00040645"/>
    </source>
</evidence>
<dbReference type="PANTHER" id="PTHR11923:SF109">
    <property type="entry name" value="SENSORY NEURON MEMBRANE PROTEIN 2"/>
    <property type="match status" value="1"/>
</dbReference>
<proteinExistence type="inferred from homology"/>
<keyword evidence="3" id="KW-1003">Cell membrane</keyword>
<sequence length="140" mass="15550">MVLSYPHFLYADPIYAKGVKGMNPSVEDHRILLDIEPNTGTALRGAKRAQFNIFLRPITSITATENFNSTLTPIVWLQESVLLPEEFVDLLKNQMLMPLNLVSILLPIVIALCSVVVVVGVVIFVRAKLRNKSPSMTTTT</sequence>
<evidence type="ECO:0000256" key="8">
    <source>
        <dbReference type="ARBA" id="ARBA00023136"/>
    </source>
</evidence>
<dbReference type="InterPro" id="IPR002159">
    <property type="entry name" value="CD36_fam"/>
</dbReference>
<reference evidence="14 15" key="1">
    <citation type="journal article" date="2015" name="Nat. Commun.">
        <title>Outbred genome sequencing and CRISPR/Cas9 gene editing in butterflies.</title>
        <authorList>
            <person name="Li X."/>
            <person name="Fan D."/>
            <person name="Zhang W."/>
            <person name="Liu G."/>
            <person name="Zhang L."/>
            <person name="Zhao L."/>
            <person name="Fang X."/>
            <person name="Chen L."/>
            <person name="Dong Y."/>
            <person name="Chen Y."/>
            <person name="Ding Y."/>
            <person name="Zhao R."/>
            <person name="Feng M."/>
            <person name="Zhu Y."/>
            <person name="Feng Y."/>
            <person name="Jiang X."/>
            <person name="Zhu D."/>
            <person name="Xiang H."/>
            <person name="Feng X."/>
            <person name="Li S."/>
            <person name="Wang J."/>
            <person name="Zhang G."/>
            <person name="Kronforst M.R."/>
            <person name="Wang W."/>
        </authorList>
    </citation>
    <scope>NUCLEOTIDE SEQUENCE [LARGE SCALE GENOMIC DNA]</scope>
    <source>
        <strain evidence="14">Ya'a_city_454_Pm</strain>
        <tissue evidence="14">Whole body</tissue>
    </source>
</reference>
<gene>
    <name evidence="14" type="ORF">RR48_15126</name>
</gene>
<evidence type="ECO:0000313" key="15">
    <source>
        <dbReference type="Proteomes" id="UP000053240"/>
    </source>
</evidence>
<evidence type="ECO:0000256" key="3">
    <source>
        <dbReference type="ARBA" id="ARBA00022475"/>
    </source>
</evidence>
<dbReference type="GO" id="GO:0007608">
    <property type="term" value="P:sensory perception of smell"/>
    <property type="evidence" value="ECO:0007669"/>
    <property type="project" value="UniProtKB-KW"/>
</dbReference>
<keyword evidence="15" id="KW-1185">Reference proteome</keyword>
<protein>
    <recommendedName>
        <fullName evidence="12">Sensory neuron membrane protein 2</fullName>
    </recommendedName>
</protein>
<dbReference type="InParanoid" id="A0A194QVJ1"/>
<dbReference type="AlphaFoldDB" id="A0A194QVJ1"/>
<feature type="transmembrane region" description="Helical" evidence="13">
    <location>
        <begin position="101"/>
        <end position="125"/>
    </location>
</feature>
<evidence type="ECO:0000256" key="13">
    <source>
        <dbReference type="SAM" id="Phobius"/>
    </source>
</evidence>
<dbReference type="GO" id="GO:0005737">
    <property type="term" value="C:cytoplasm"/>
    <property type="evidence" value="ECO:0007669"/>
    <property type="project" value="TreeGrafter"/>
</dbReference>
<evidence type="ECO:0000313" key="14">
    <source>
        <dbReference type="EMBL" id="KPJ08985.1"/>
    </source>
</evidence>
<dbReference type="GO" id="GO:0005044">
    <property type="term" value="F:scavenger receptor activity"/>
    <property type="evidence" value="ECO:0007669"/>
    <property type="project" value="TreeGrafter"/>
</dbReference>
<dbReference type="Proteomes" id="UP000053240">
    <property type="component" value="Unassembled WGS sequence"/>
</dbReference>
<evidence type="ECO:0000256" key="11">
    <source>
        <dbReference type="ARBA" id="ARBA00023180"/>
    </source>
</evidence>
<name>A0A194QVJ1_PAPMA</name>
<evidence type="ECO:0000256" key="2">
    <source>
        <dbReference type="ARBA" id="ARBA00010532"/>
    </source>
</evidence>
<comment type="similarity">
    <text evidence="2">Belongs to the CD36 family.</text>
</comment>
<accession>A0A194QVJ1</accession>
<evidence type="ECO:0000256" key="9">
    <source>
        <dbReference type="ARBA" id="ARBA00023157"/>
    </source>
</evidence>
<dbReference type="PANTHER" id="PTHR11923">
    <property type="entry name" value="SCAVENGER RECEPTOR CLASS B TYPE-1 SR-B1"/>
    <property type="match status" value="1"/>
</dbReference>
<dbReference type="Pfam" id="PF01130">
    <property type="entry name" value="CD36"/>
    <property type="match status" value="1"/>
</dbReference>
<evidence type="ECO:0000256" key="1">
    <source>
        <dbReference type="ARBA" id="ARBA00004236"/>
    </source>
</evidence>
<evidence type="ECO:0000256" key="7">
    <source>
        <dbReference type="ARBA" id="ARBA00022989"/>
    </source>
</evidence>